<dbReference type="InterPro" id="IPR013815">
    <property type="entry name" value="ATP_grasp_subdomain_1"/>
</dbReference>
<dbReference type="KEGG" id="vin:AKJ08_0587"/>
<dbReference type="PANTHER" id="PTHR21621:SF4">
    <property type="entry name" value="GLUTATHIONE SYNTHETASE"/>
    <property type="match status" value="1"/>
</dbReference>
<feature type="domain" description="ATP-grasp" evidence="11">
    <location>
        <begin position="124"/>
        <end position="307"/>
    </location>
</feature>
<dbReference type="UniPathway" id="UPA00142">
    <property type="reaction ID" value="UER00210"/>
</dbReference>
<dbReference type="STRING" id="1391653.AKJ08_0587"/>
<keyword evidence="7 10" id="KW-0067">ATP-binding</keyword>
<dbReference type="PATRIC" id="fig|1391653.3.peg.605"/>
<evidence type="ECO:0000259" key="11">
    <source>
        <dbReference type="PROSITE" id="PS50975"/>
    </source>
</evidence>
<evidence type="ECO:0000256" key="4">
    <source>
        <dbReference type="ARBA" id="ARBA00022684"/>
    </source>
</evidence>
<evidence type="ECO:0000256" key="1">
    <source>
        <dbReference type="ARBA" id="ARBA00001936"/>
    </source>
</evidence>
<evidence type="ECO:0000256" key="10">
    <source>
        <dbReference type="HAMAP-Rule" id="MF_00162"/>
    </source>
</evidence>
<comment type="catalytic activity">
    <reaction evidence="10">
        <text>gamma-L-glutamyl-L-cysteine + glycine + ATP = glutathione + ADP + phosphate + H(+)</text>
        <dbReference type="Rhea" id="RHEA:13557"/>
        <dbReference type="ChEBI" id="CHEBI:15378"/>
        <dbReference type="ChEBI" id="CHEBI:30616"/>
        <dbReference type="ChEBI" id="CHEBI:43474"/>
        <dbReference type="ChEBI" id="CHEBI:57305"/>
        <dbReference type="ChEBI" id="CHEBI:57925"/>
        <dbReference type="ChEBI" id="CHEBI:58173"/>
        <dbReference type="ChEBI" id="CHEBI:456216"/>
        <dbReference type="EC" id="6.3.2.3"/>
    </reaction>
</comment>
<gene>
    <name evidence="10" type="primary">gshB</name>
    <name evidence="12" type="ORF">AKJ08_0587</name>
</gene>
<comment type="cofactor">
    <cofactor evidence="1">
        <name>Mn(2+)</name>
        <dbReference type="ChEBI" id="CHEBI:29035"/>
    </cofactor>
</comment>
<comment type="cofactor">
    <cofactor evidence="2">
        <name>Mg(2+)</name>
        <dbReference type="ChEBI" id="CHEBI:18420"/>
    </cofactor>
</comment>
<dbReference type="PANTHER" id="PTHR21621">
    <property type="entry name" value="RIBOSOMAL PROTEIN S6 MODIFICATION PROTEIN"/>
    <property type="match status" value="1"/>
</dbReference>
<dbReference type="Proteomes" id="UP000055590">
    <property type="component" value="Chromosome"/>
</dbReference>
<dbReference type="GO" id="GO:0005524">
    <property type="term" value="F:ATP binding"/>
    <property type="evidence" value="ECO:0007669"/>
    <property type="project" value="UniProtKB-UniRule"/>
</dbReference>
<evidence type="ECO:0000256" key="6">
    <source>
        <dbReference type="ARBA" id="ARBA00022741"/>
    </source>
</evidence>
<dbReference type="RefSeq" id="WP_157370437.1">
    <property type="nucleotide sequence ID" value="NZ_CP012332.1"/>
</dbReference>
<dbReference type="GO" id="GO:0046872">
    <property type="term" value="F:metal ion binding"/>
    <property type="evidence" value="ECO:0007669"/>
    <property type="project" value="UniProtKB-KW"/>
</dbReference>
<name>A0A0K1P9J9_9BACT</name>
<dbReference type="EC" id="6.3.2.3" evidence="10"/>
<dbReference type="Pfam" id="PF02951">
    <property type="entry name" value="GSH-S_N"/>
    <property type="match status" value="1"/>
</dbReference>
<evidence type="ECO:0000256" key="7">
    <source>
        <dbReference type="ARBA" id="ARBA00022840"/>
    </source>
</evidence>
<keyword evidence="5" id="KW-0479">Metal-binding</keyword>
<protein>
    <recommendedName>
        <fullName evidence="10">Glutathione synthetase</fullName>
        <ecNumber evidence="10">6.3.2.3</ecNumber>
    </recommendedName>
    <alternativeName>
        <fullName evidence="10">GSH synthetase</fullName>
        <shortName evidence="10">GSH-S</shortName>
        <shortName evidence="10">GSHase</shortName>
    </alternativeName>
    <alternativeName>
        <fullName evidence="10">Glutathione synthase</fullName>
    </alternativeName>
</protein>
<dbReference type="SUPFAM" id="SSF56059">
    <property type="entry name" value="Glutathione synthetase ATP-binding domain-like"/>
    <property type="match status" value="1"/>
</dbReference>
<dbReference type="NCBIfam" id="NF003573">
    <property type="entry name" value="PRK05246.1"/>
    <property type="match status" value="1"/>
</dbReference>
<dbReference type="Gene3D" id="3.30.470.20">
    <property type="entry name" value="ATP-grasp fold, B domain"/>
    <property type="match status" value="1"/>
</dbReference>
<evidence type="ECO:0000256" key="2">
    <source>
        <dbReference type="ARBA" id="ARBA00001946"/>
    </source>
</evidence>
<evidence type="ECO:0000313" key="13">
    <source>
        <dbReference type="Proteomes" id="UP000055590"/>
    </source>
</evidence>
<keyword evidence="3 10" id="KW-0436">Ligase</keyword>
<dbReference type="InterPro" id="IPR004215">
    <property type="entry name" value="GSHS_N"/>
</dbReference>
<dbReference type="NCBIfam" id="TIGR01380">
    <property type="entry name" value="glut_syn"/>
    <property type="match status" value="1"/>
</dbReference>
<dbReference type="OrthoDB" id="9785415at2"/>
<dbReference type="HAMAP" id="MF_00162">
    <property type="entry name" value="GSH_S"/>
    <property type="match status" value="1"/>
</dbReference>
<dbReference type="Gene3D" id="3.30.1490.20">
    <property type="entry name" value="ATP-grasp fold, A domain"/>
    <property type="match status" value="1"/>
</dbReference>
<evidence type="ECO:0000256" key="9">
    <source>
        <dbReference type="ARBA" id="ARBA00023211"/>
    </source>
</evidence>
<keyword evidence="4 10" id="KW-0317">Glutathione biosynthesis</keyword>
<proteinExistence type="inferred from homology"/>
<dbReference type="GO" id="GO:0005737">
    <property type="term" value="C:cytoplasm"/>
    <property type="evidence" value="ECO:0007669"/>
    <property type="project" value="TreeGrafter"/>
</dbReference>
<accession>A0A0K1P9J9</accession>
<dbReference type="Pfam" id="PF02955">
    <property type="entry name" value="GSH-S_ATP"/>
    <property type="match status" value="1"/>
</dbReference>
<dbReference type="GO" id="GO:0004363">
    <property type="term" value="F:glutathione synthase activity"/>
    <property type="evidence" value="ECO:0007669"/>
    <property type="project" value="UniProtKB-UniRule"/>
</dbReference>
<evidence type="ECO:0000256" key="5">
    <source>
        <dbReference type="ARBA" id="ARBA00022723"/>
    </source>
</evidence>
<dbReference type="InterPro" id="IPR004218">
    <property type="entry name" value="GSHS_ATP-bd"/>
</dbReference>
<dbReference type="InterPro" id="IPR006284">
    <property type="entry name" value="Glut_synth_pro"/>
</dbReference>
<keyword evidence="9" id="KW-0464">Manganese</keyword>
<keyword evidence="6 10" id="KW-0547">Nucleotide-binding</keyword>
<comment type="pathway">
    <text evidence="10">Sulfur metabolism; glutathione biosynthesis; glutathione from L-cysteine and L-glutamate: step 2/2.</text>
</comment>
<dbReference type="InterPro" id="IPR016185">
    <property type="entry name" value="PreATP-grasp_dom_sf"/>
</dbReference>
<dbReference type="AlphaFoldDB" id="A0A0K1P9J9"/>
<organism evidence="12 13">
    <name type="scientific">Vulgatibacter incomptus</name>
    <dbReference type="NCBI Taxonomy" id="1391653"/>
    <lineage>
        <taxon>Bacteria</taxon>
        <taxon>Pseudomonadati</taxon>
        <taxon>Myxococcota</taxon>
        <taxon>Myxococcia</taxon>
        <taxon>Myxococcales</taxon>
        <taxon>Cystobacterineae</taxon>
        <taxon>Vulgatibacteraceae</taxon>
        <taxon>Vulgatibacter</taxon>
    </lineage>
</organism>
<keyword evidence="8" id="KW-0460">Magnesium</keyword>
<comment type="similarity">
    <text evidence="10">Belongs to the prokaryotic GSH synthase family.</text>
</comment>
<reference evidence="12 13" key="1">
    <citation type="submission" date="2015-08" db="EMBL/GenBank/DDBJ databases">
        <authorList>
            <person name="Babu N.S."/>
            <person name="Beckwith C.J."/>
            <person name="Beseler K.G."/>
            <person name="Brison A."/>
            <person name="Carone J.V."/>
            <person name="Caskin T.P."/>
            <person name="Diamond M."/>
            <person name="Durham M.E."/>
            <person name="Foxe J.M."/>
            <person name="Go M."/>
            <person name="Henderson B.A."/>
            <person name="Jones I.B."/>
            <person name="McGettigan J.A."/>
            <person name="Micheletti S.J."/>
            <person name="Nasrallah M.E."/>
            <person name="Ortiz D."/>
            <person name="Piller C.R."/>
            <person name="Privatt S.R."/>
            <person name="Schneider S.L."/>
            <person name="Sharp S."/>
            <person name="Smith T.C."/>
            <person name="Stanton J.D."/>
            <person name="Ullery H.E."/>
            <person name="Wilson R.J."/>
            <person name="Serrano M.G."/>
            <person name="Buck G."/>
            <person name="Lee V."/>
            <person name="Wang Y."/>
            <person name="Carvalho R."/>
            <person name="Voegtly L."/>
            <person name="Shi R."/>
            <person name="Duckworth R."/>
            <person name="Johnson A."/>
            <person name="Loviza R."/>
            <person name="Walstead R."/>
            <person name="Shah Z."/>
            <person name="Kiflezghi M."/>
            <person name="Wade K."/>
            <person name="Ball S.L."/>
            <person name="Bradley K.W."/>
            <person name="Asai D.J."/>
            <person name="Bowman C.A."/>
            <person name="Russell D.A."/>
            <person name="Pope W.H."/>
            <person name="Jacobs-Sera D."/>
            <person name="Hendrix R.W."/>
            <person name="Hatfull G.F."/>
        </authorList>
    </citation>
    <scope>NUCLEOTIDE SEQUENCE [LARGE SCALE GENOMIC DNA]</scope>
    <source>
        <strain evidence="12 13">DSM 27710</strain>
    </source>
</reference>
<evidence type="ECO:0000256" key="3">
    <source>
        <dbReference type="ARBA" id="ARBA00022598"/>
    </source>
</evidence>
<dbReference type="InterPro" id="IPR011761">
    <property type="entry name" value="ATP-grasp"/>
</dbReference>
<dbReference type="Gene3D" id="3.40.50.20">
    <property type="match status" value="1"/>
</dbReference>
<keyword evidence="13" id="KW-1185">Reference proteome</keyword>
<dbReference type="PROSITE" id="PS50975">
    <property type="entry name" value="ATP_GRASP"/>
    <property type="match status" value="1"/>
</dbReference>
<dbReference type="EMBL" id="CP012332">
    <property type="protein sequence ID" value="AKU90200.1"/>
    <property type="molecule type" value="Genomic_DNA"/>
</dbReference>
<evidence type="ECO:0000256" key="8">
    <source>
        <dbReference type="ARBA" id="ARBA00022842"/>
    </source>
</evidence>
<dbReference type="SUPFAM" id="SSF52440">
    <property type="entry name" value="PreATP-grasp domain"/>
    <property type="match status" value="1"/>
</dbReference>
<sequence length="312" mass="34218">MELLFLMDPLERVAPDKDTTYALMRAFQARGHSLWFAESRDLSLVGGSPFVVARQVEVRPAPAIFAWLSEPVLREVSAFPVVWLRTDPPFDEAYLEATWILDRVDRSRCLVVNDPTGVRGANEKLYALCFPELCPPTLVSSNRRLVRRFVEEHGEAVLKPPNGHAGSGILFAQAGMRGLDALIEVATAGGSRTEAQAYLPEAKEGDKRILLLDGEPLGAILRVHGPGEERNNLHLGGTAERTALDEADWRIVRTVAPKLRADGLVFVGLDVIGGKLTEVNVTSPTGIQEIEALDGPGACARVVEWTERRAQR</sequence>
<evidence type="ECO:0000313" key="12">
    <source>
        <dbReference type="EMBL" id="AKU90200.1"/>
    </source>
</evidence>